<dbReference type="EMBL" id="WHWB01034581">
    <property type="protein sequence ID" value="KAJ7407813.1"/>
    <property type="molecule type" value="Genomic_DNA"/>
</dbReference>
<keyword evidence="4" id="KW-1185">Reference proteome</keyword>
<dbReference type="InterPro" id="IPR026716">
    <property type="entry name" value="PBIR1/2/3"/>
</dbReference>
<feature type="compositionally biased region" description="Basic and acidic residues" evidence="2">
    <location>
        <begin position="32"/>
        <end position="44"/>
    </location>
</feature>
<dbReference type="Proteomes" id="UP001145742">
    <property type="component" value="Unassembled WGS sequence"/>
</dbReference>
<dbReference type="PANTHER" id="PTHR22227:SF3">
    <property type="entry name" value="PABIR FAMILY MEMBER 1"/>
    <property type="match status" value="1"/>
</dbReference>
<organism evidence="3 4">
    <name type="scientific">Willisornis vidua</name>
    <name type="common">Xingu scale-backed antbird</name>
    <dbReference type="NCBI Taxonomy" id="1566151"/>
    <lineage>
        <taxon>Eukaryota</taxon>
        <taxon>Metazoa</taxon>
        <taxon>Chordata</taxon>
        <taxon>Craniata</taxon>
        <taxon>Vertebrata</taxon>
        <taxon>Euteleostomi</taxon>
        <taxon>Archelosauria</taxon>
        <taxon>Archosauria</taxon>
        <taxon>Dinosauria</taxon>
        <taxon>Saurischia</taxon>
        <taxon>Theropoda</taxon>
        <taxon>Coelurosauria</taxon>
        <taxon>Aves</taxon>
        <taxon>Neognathae</taxon>
        <taxon>Neoaves</taxon>
        <taxon>Telluraves</taxon>
        <taxon>Australaves</taxon>
        <taxon>Passeriformes</taxon>
        <taxon>Thamnophilidae</taxon>
        <taxon>Willisornis</taxon>
    </lineage>
</organism>
<comment type="similarity">
    <text evidence="1">Belongs to the FAM122 family.</text>
</comment>
<feature type="compositionally biased region" description="Polar residues" evidence="2">
    <location>
        <begin position="247"/>
        <end position="273"/>
    </location>
</feature>
<feature type="region of interest" description="Disordered" evidence="2">
    <location>
        <begin position="19"/>
        <end position="44"/>
    </location>
</feature>
<evidence type="ECO:0000313" key="4">
    <source>
        <dbReference type="Proteomes" id="UP001145742"/>
    </source>
</evidence>
<gene>
    <name evidence="3" type="ORF">WISP_124513</name>
</gene>
<evidence type="ECO:0000313" key="3">
    <source>
        <dbReference type="EMBL" id="KAJ7407813.1"/>
    </source>
</evidence>
<accession>A0ABQ9CWH4</accession>
<comment type="caution">
    <text evidence="3">The sequence shown here is derived from an EMBL/GenBank/DDBJ whole genome shotgun (WGS) entry which is preliminary data.</text>
</comment>
<evidence type="ECO:0000256" key="2">
    <source>
        <dbReference type="SAM" id="MobiDB-lite"/>
    </source>
</evidence>
<sequence length="288" mass="32078">MNGSRIRVRFSVQVYSEGTAQPDTDSGLVSHLGEKSSISRKEEQELEHVTGDSVVMLPLVRESEEEPTLLLLPSRMSEDRLGKEKKTETLTWNVRDEEMEHLLYEEKLRQSGLFSLKREKALGDNSQVFQGSVLRARRNSTTVMNRHSLFVPSSPVRIPSSRLHQIKQEEGMNLLNRETVRERRSQSPINCIRPSVLGSIKRKGVTEMEDHPKRLFQGSTNMLSPETAHQVDLGGCVSSHALDDNRSSAGSSCDSPAEVGTSTDSPVSLSDSRSPFLPVDLTAKLPID</sequence>
<evidence type="ECO:0000256" key="1">
    <source>
        <dbReference type="ARBA" id="ARBA00006725"/>
    </source>
</evidence>
<feature type="region of interest" description="Disordered" evidence="2">
    <location>
        <begin position="244"/>
        <end position="288"/>
    </location>
</feature>
<dbReference type="PANTHER" id="PTHR22227">
    <property type="entry name" value="FAMILY WITH SEQUENCE SIMILARITY 122B ISOFORM X1"/>
    <property type="match status" value="1"/>
</dbReference>
<proteinExistence type="inferred from homology"/>
<protein>
    <submittedName>
        <fullName evidence="3">Uncharacterized protein</fullName>
    </submittedName>
</protein>
<name>A0ABQ9CWH4_9PASS</name>
<reference evidence="3" key="1">
    <citation type="submission" date="2019-10" db="EMBL/GenBank/DDBJ databases">
        <authorList>
            <person name="Soares A.E.R."/>
            <person name="Aleixo A."/>
            <person name="Schneider P."/>
            <person name="Miyaki C.Y."/>
            <person name="Schneider M.P."/>
            <person name="Mello C."/>
            <person name="Vasconcelos A.T.R."/>
        </authorList>
    </citation>
    <scope>NUCLEOTIDE SEQUENCE</scope>
    <source>
        <tissue evidence="3">Muscle</tissue>
    </source>
</reference>